<gene>
    <name evidence="2" type="ORF">HPB52_025558</name>
</gene>
<accession>A0A9D4TCW5</accession>
<name>A0A9D4TCW5_RHISA</name>
<evidence type="ECO:0000313" key="2">
    <source>
        <dbReference type="EMBL" id="KAH7985568.1"/>
    </source>
</evidence>
<keyword evidence="3" id="KW-1185">Reference proteome</keyword>
<reference evidence="2" key="1">
    <citation type="journal article" date="2020" name="Cell">
        <title>Large-Scale Comparative Analyses of Tick Genomes Elucidate Their Genetic Diversity and Vector Capacities.</title>
        <authorList>
            <consortium name="Tick Genome and Microbiome Consortium (TIGMIC)"/>
            <person name="Jia N."/>
            <person name="Wang J."/>
            <person name="Shi W."/>
            <person name="Du L."/>
            <person name="Sun Y."/>
            <person name="Zhan W."/>
            <person name="Jiang J.F."/>
            <person name="Wang Q."/>
            <person name="Zhang B."/>
            <person name="Ji P."/>
            <person name="Bell-Sakyi L."/>
            <person name="Cui X.M."/>
            <person name="Yuan T.T."/>
            <person name="Jiang B.G."/>
            <person name="Yang W.F."/>
            <person name="Lam T.T."/>
            <person name="Chang Q.C."/>
            <person name="Ding S.J."/>
            <person name="Wang X.J."/>
            <person name="Zhu J.G."/>
            <person name="Ruan X.D."/>
            <person name="Zhao L."/>
            <person name="Wei J.T."/>
            <person name="Ye R.Z."/>
            <person name="Que T.C."/>
            <person name="Du C.H."/>
            <person name="Zhou Y.H."/>
            <person name="Cheng J.X."/>
            <person name="Dai P.F."/>
            <person name="Guo W.B."/>
            <person name="Han X.H."/>
            <person name="Huang E.J."/>
            <person name="Li L.F."/>
            <person name="Wei W."/>
            <person name="Gao Y.C."/>
            <person name="Liu J.Z."/>
            <person name="Shao H.Z."/>
            <person name="Wang X."/>
            <person name="Wang C.C."/>
            <person name="Yang T.C."/>
            <person name="Huo Q.B."/>
            <person name="Li W."/>
            <person name="Chen H.Y."/>
            <person name="Chen S.E."/>
            <person name="Zhou L.G."/>
            <person name="Ni X.B."/>
            <person name="Tian J.H."/>
            <person name="Sheng Y."/>
            <person name="Liu T."/>
            <person name="Pan Y.S."/>
            <person name="Xia L.Y."/>
            <person name="Li J."/>
            <person name="Zhao F."/>
            <person name="Cao W.C."/>
        </authorList>
    </citation>
    <scope>NUCLEOTIDE SEQUENCE</scope>
    <source>
        <strain evidence="2">Rsan-2018</strain>
    </source>
</reference>
<evidence type="ECO:0000313" key="3">
    <source>
        <dbReference type="Proteomes" id="UP000821837"/>
    </source>
</evidence>
<reference evidence="2" key="2">
    <citation type="submission" date="2021-09" db="EMBL/GenBank/DDBJ databases">
        <authorList>
            <person name="Jia N."/>
            <person name="Wang J."/>
            <person name="Shi W."/>
            <person name="Du L."/>
            <person name="Sun Y."/>
            <person name="Zhan W."/>
            <person name="Jiang J."/>
            <person name="Wang Q."/>
            <person name="Zhang B."/>
            <person name="Ji P."/>
            <person name="Sakyi L.B."/>
            <person name="Cui X."/>
            <person name="Yuan T."/>
            <person name="Jiang B."/>
            <person name="Yang W."/>
            <person name="Lam T.T.-Y."/>
            <person name="Chang Q."/>
            <person name="Ding S."/>
            <person name="Wang X."/>
            <person name="Zhu J."/>
            <person name="Ruan X."/>
            <person name="Zhao L."/>
            <person name="Wei J."/>
            <person name="Que T."/>
            <person name="Du C."/>
            <person name="Cheng J."/>
            <person name="Dai P."/>
            <person name="Han X."/>
            <person name="Huang E."/>
            <person name="Gao Y."/>
            <person name="Liu J."/>
            <person name="Shao H."/>
            <person name="Ye R."/>
            <person name="Li L."/>
            <person name="Wei W."/>
            <person name="Wang X."/>
            <person name="Wang C."/>
            <person name="Huo Q."/>
            <person name="Li W."/>
            <person name="Guo W."/>
            <person name="Chen H."/>
            <person name="Chen S."/>
            <person name="Zhou L."/>
            <person name="Zhou L."/>
            <person name="Ni X."/>
            <person name="Tian J."/>
            <person name="Zhou Y."/>
            <person name="Sheng Y."/>
            <person name="Liu T."/>
            <person name="Pan Y."/>
            <person name="Xia L."/>
            <person name="Li J."/>
            <person name="Zhao F."/>
            <person name="Cao W."/>
        </authorList>
    </citation>
    <scope>NUCLEOTIDE SEQUENCE</scope>
    <source>
        <strain evidence="2">Rsan-2018</strain>
        <tissue evidence="2">Larvae</tissue>
    </source>
</reference>
<organism evidence="2 3">
    <name type="scientific">Rhipicephalus sanguineus</name>
    <name type="common">Brown dog tick</name>
    <name type="synonym">Ixodes sanguineus</name>
    <dbReference type="NCBI Taxonomy" id="34632"/>
    <lineage>
        <taxon>Eukaryota</taxon>
        <taxon>Metazoa</taxon>
        <taxon>Ecdysozoa</taxon>
        <taxon>Arthropoda</taxon>
        <taxon>Chelicerata</taxon>
        <taxon>Arachnida</taxon>
        <taxon>Acari</taxon>
        <taxon>Parasitiformes</taxon>
        <taxon>Ixodida</taxon>
        <taxon>Ixodoidea</taxon>
        <taxon>Ixodidae</taxon>
        <taxon>Rhipicephalinae</taxon>
        <taxon>Rhipicephalus</taxon>
        <taxon>Rhipicephalus</taxon>
    </lineage>
</organism>
<feature type="region of interest" description="Disordered" evidence="1">
    <location>
        <begin position="1"/>
        <end position="20"/>
    </location>
</feature>
<evidence type="ECO:0000256" key="1">
    <source>
        <dbReference type="SAM" id="MobiDB-lite"/>
    </source>
</evidence>
<proteinExistence type="predicted"/>
<dbReference type="AlphaFoldDB" id="A0A9D4TCW5"/>
<protein>
    <submittedName>
        <fullName evidence="2">Uncharacterized protein</fullName>
    </submittedName>
</protein>
<dbReference type="EMBL" id="JABSTV010000845">
    <property type="protein sequence ID" value="KAH7985568.1"/>
    <property type="molecule type" value="Genomic_DNA"/>
</dbReference>
<dbReference type="Proteomes" id="UP000821837">
    <property type="component" value="Unassembled WGS sequence"/>
</dbReference>
<comment type="caution">
    <text evidence="2">The sequence shown here is derived from an EMBL/GenBank/DDBJ whole genome shotgun (WGS) entry which is preliminary data.</text>
</comment>
<sequence length="80" mass="8550">MKPKSDLTLSGQAGARLHCDQSASRSCQGDAFKEEYEENIQYDDRANQAIGLLRAKTASGQVIAVTSSSVSTPHPLPSQT</sequence>